<dbReference type="GO" id="GO:0005886">
    <property type="term" value="C:plasma membrane"/>
    <property type="evidence" value="ECO:0007669"/>
    <property type="project" value="TreeGrafter"/>
</dbReference>
<evidence type="ECO:0000256" key="3">
    <source>
        <dbReference type="ARBA" id="ARBA00022692"/>
    </source>
</evidence>
<dbReference type="Pfam" id="PF01184">
    <property type="entry name" value="Gpr1_Fun34_YaaH"/>
    <property type="match status" value="1"/>
</dbReference>
<organism evidence="7">
    <name type="scientific">Pseudonocardia dioxanivorans (strain ATCC 55486 / DSM 44775 / JCM 13855 / CB1190)</name>
    <dbReference type="NCBI Taxonomy" id="675635"/>
    <lineage>
        <taxon>Bacteria</taxon>
        <taxon>Bacillati</taxon>
        <taxon>Actinomycetota</taxon>
        <taxon>Actinomycetes</taxon>
        <taxon>Pseudonocardiales</taxon>
        <taxon>Pseudonocardiaceae</taxon>
        <taxon>Pseudonocardia</taxon>
    </lineage>
</organism>
<dbReference type="PANTHER" id="PTHR31123:SF1">
    <property type="entry name" value="ACCUMULATION OF DYADS PROTEIN 2-RELATED"/>
    <property type="match status" value="1"/>
</dbReference>
<evidence type="ECO:0000256" key="2">
    <source>
        <dbReference type="ARBA" id="ARBA00005587"/>
    </source>
</evidence>
<gene>
    <name evidence="7" type="ORF">Psed_6980</name>
</gene>
<evidence type="ECO:0000313" key="7">
    <source>
        <dbReference type="EMBL" id="AEA29041.1"/>
    </source>
</evidence>
<proteinExistence type="inferred from homology"/>
<keyword evidence="3 6" id="KW-0812">Transmembrane</keyword>
<reference evidence="7" key="1">
    <citation type="journal article" date="2011" name="J. Bacteriol.">
        <title>Genome sequence of the 1,4-dioxane-degrading Pseudonocardia dioxanivorans strain CB1190.</title>
        <authorList>
            <person name="Sales C.M."/>
            <person name="Mahendra S."/>
            <person name="Grostern A."/>
            <person name="Parales R.E."/>
            <person name="Goodwin L.A."/>
            <person name="Woyke T."/>
            <person name="Nolan M."/>
            <person name="Lapidus A."/>
            <person name="Chertkov O."/>
            <person name="Ovchinnikova G."/>
            <person name="Sczyrba A."/>
            <person name="Alvarez-Cohen L."/>
        </authorList>
    </citation>
    <scope>NUCLEOTIDE SEQUENCE</scope>
    <source>
        <strain evidence="7">CB1190</strain>
        <plasmid evidence="7">pPSED02</plasmid>
    </source>
</reference>
<evidence type="ECO:0000256" key="4">
    <source>
        <dbReference type="ARBA" id="ARBA00022989"/>
    </source>
</evidence>
<feature type="transmembrane region" description="Helical" evidence="6">
    <location>
        <begin position="185"/>
        <end position="205"/>
    </location>
</feature>
<evidence type="ECO:0000256" key="1">
    <source>
        <dbReference type="ARBA" id="ARBA00004141"/>
    </source>
</evidence>
<feature type="transmembrane region" description="Helical" evidence="6">
    <location>
        <begin position="62"/>
        <end position="83"/>
    </location>
</feature>
<feature type="transmembrane region" description="Helical" evidence="6">
    <location>
        <begin position="35"/>
        <end position="56"/>
    </location>
</feature>
<comment type="similarity">
    <text evidence="2">Belongs to the acetate uptake transporter (AceTr) (TC 2.A.96) family.</text>
</comment>
<dbReference type="InterPro" id="IPR000791">
    <property type="entry name" value="Gpr1/Fun34/SatP-like"/>
</dbReference>
<evidence type="ECO:0000256" key="6">
    <source>
        <dbReference type="SAM" id="Phobius"/>
    </source>
</evidence>
<dbReference type="EMBL" id="CP002597">
    <property type="protein sequence ID" value="AEA29041.1"/>
    <property type="molecule type" value="Genomic_DNA"/>
</dbReference>
<sequence length="225" mass="22883">MRRVMVVENSEALETMPSASDRNSAYTAAAGNPMLVALPTFLVGSITLGLWLIGYLPTALPGGLVAGVFFASGVGVILGAAWAARLGQSAVAGVLATFGTFWLSFGVLVFGLVNGLFGVSTTDAAAAGSQVQSVQATFLLSWLIVLVVMTLATTRLPLAYTVLFVLVDIALGLVLAGVLAASSALLVWGGIAVFGFCLVGAYLFYGAMSEELGGSSAPLGSPLTQ</sequence>
<keyword evidence="7" id="KW-0614">Plasmid</keyword>
<keyword evidence="4 6" id="KW-1133">Transmembrane helix</keyword>
<protein>
    <recommendedName>
        <fullName evidence="8">GPR1/FUN34/yaaH family protein</fullName>
    </recommendedName>
</protein>
<dbReference type="AlphaFoldDB" id="F2L768"/>
<accession>F2L768</accession>
<comment type="subcellular location">
    <subcellularLocation>
        <location evidence="1">Membrane</location>
        <topology evidence="1">Multi-pass membrane protein</topology>
    </subcellularLocation>
</comment>
<evidence type="ECO:0000256" key="5">
    <source>
        <dbReference type="ARBA" id="ARBA00023136"/>
    </source>
</evidence>
<dbReference type="GO" id="GO:0015123">
    <property type="term" value="F:acetate transmembrane transporter activity"/>
    <property type="evidence" value="ECO:0007669"/>
    <property type="project" value="TreeGrafter"/>
</dbReference>
<dbReference type="InterPro" id="IPR051633">
    <property type="entry name" value="AceTr"/>
</dbReference>
<feature type="transmembrane region" description="Helical" evidence="6">
    <location>
        <begin position="90"/>
        <end position="113"/>
    </location>
</feature>
<feature type="transmembrane region" description="Helical" evidence="6">
    <location>
        <begin position="158"/>
        <end position="179"/>
    </location>
</feature>
<name>F2L768_PSEUX</name>
<keyword evidence="5 6" id="KW-0472">Membrane</keyword>
<feature type="transmembrane region" description="Helical" evidence="6">
    <location>
        <begin position="133"/>
        <end position="151"/>
    </location>
</feature>
<evidence type="ECO:0008006" key="8">
    <source>
        <dbReference type="Google" id="ProtNLM"/>
    </source>
</evidence>
<geneLocation type="plasmid" evidence="7">
    <name>pPSED02</name>
</geneLocation>
<dbReference type="PANTHER" id="PTHR31123">
    <property type="entry name" value="ACCUMULATION OF DYADS PROTEIN 2-RELATED"/>
    <property type="match status" value="1"/>
</dbReference>